<evidence type="ECO:0000313" key="1">
    <source>
        <dbReference type="EMBL" id="AUO47304.1"/>
    </source>
</evidence>
<sequence>MKLLSFDAGGPQRFGVWIARGLATLTLRLGGQSTQSLFNDEPLSFFAASLSVEDDCGFIYLAGEDAQTRAATLSGADRYVPVDESSLYFHPASWGPK</sequence>
<name>A0ABM6R1P7_PSEO1</name>
<keyword evidence="2" id="KW-1185">Reference proteome</keyword>
<reference evidence="1 2" key="1">
    <citation type="submission" date="2018-01" db="EMBL/GenBank/DDBJ databases">
        <title>Tropical forage species Digitaria eriantha prevents oxidative stress under low temperature conditions by the incorporation of polyhydroxybutyrate-producing endophytic bacteria.</title>
        <authorList>
            <person name="Stritzler M."/>
            <person name="Ayub N."/>
        </authorList>
    </citation>
    <scope>NUCLEOTIDE SEQUENCE [LARGE SCALE GENOMIC DNA]</scope>
    <source>
        <strain evidence="1 2">FR1</strain>
    </source>
</reference>
<proteinExistence type="predicted"/>
<gene>
    <name evidence="1" type="ORF">C1C98_18555</name>
</gene>
<dbReference type="EMBL" id="CP025738">
    <property type="protein sequence ID" value="AUO47304.1"/>
    <property type="molecule type" value="Genomic_DNA"/>
</dbReference>
<dbReference type="RefSeq" id="WP_041475997.1">
    <property type="nucleotide sequence ID" value="NC_016830.1"/>
</dbReference>
<evidence type="ECO:0008006" key="3">
    <source>
        <dbReference type="Google" id="ProtNLM"/>
    </source>
</evidence>
<organism evidence="1 2">
    <name type="scientific">Pseudomonas ogarae (strain DSM 112162 / CECT 30235 / F113)</name>
    <dbReference type="NCBI Taxonomy" id="1114970"/>
    <lineage>
        <taxon>Bacteria</taxon>
        <taxon>Pseudomonadati</taxon>
        <taxon>Pseudomonadota</taxon>
        <taxon>Gammaproteobacteria</taxon>
        <taxon>Pseudomonadales</taxon>
        <taxon>Pseudomonadaceae</taxon>
        <taxon>Pseudomonas</taxon>
    </lineage>
</organism>
<dbReference type="Proteomes" id="UP000235315">
    <property type="component" value="Chromosome"/>
</dbReference>
<protein>
    <recommendedName>
        <fullName evidence="3">DUF295 domain-containing protein</fullName>
    </recommendedName>
</protein>
<accession>A0ABM6R1P7</accession>
<evidence type="ECO:0000313" key="2">
    <source>
        <dbReference type="Proteomes" id="UP000235315"/>
    </source>
</evidence>